<sequence length="228" mass="26064">MKSMEVTEEPNLTRSERTRLRIMRTAERMFGSEGINGPSLRQIASAARQSNGSVIQYHFEDKDNLIREIMLTRVREMESCRHAMLKAAEESGQLDDLATLLRILCLPHIELRDPDGRFPFSEFLIEFMLRYRGPAGSSHPYDERPDMVPNLTRTLKLIGRRLHYMDAEFISRRSMTAVMIFLYNLISANEQGIKGAQFDRRIEDAILMGAQAMLAPLPPLAPDHATVD</sequence>
<dbReference type="GO" id="GO:0003677">
    <property type="term" value="F:DNA binding"/>
    <property type="evidence" value="ECO:0007669"/>
    <property type="project" value="UniProtKB-KW"/>
</dbReference>
<dbReference type="Gene3D" id="1.10.357.10">
    <property type="entry name" value="Tetracycline Repressor, domain 2"/>
    <property type="match status" value="1"/>
</dbReference>
<dbReference type="STRING" id="428990.SAMN06295987_12119"/>
<dbReference type="SUPFAM" id="SSF46689">
    <property type="entry name" value="Homeodomain-like"/>
    <property type="match status" value="1"/>
</dbReference>
<name>A0A1U6IXL1_9SPHN</name>
<keyword evidence="4" id="KW-1185">Reference proteome</keyword>
<reference evidence="4" key="1">
    <citation type="submission" date="2017-02" db="EMBL/GenBank/DDBJ databases">
        <authorList>
            <person name="Varghese N."/>
            <person name="Submissions S."/>
        </authorList>
    </citation>
    <scope>NUCLEOTIDE SEQUENCE [LARGE SCALE GENOMIC DNA]</scope>
    <source>
        <strain evidence="4">SM117</strain>
    </source>
</reference>
<proteinExistence type="predicted"/>
<dbReference type="Proteomes" id="UP000190989">
    <property type="component" value="Unassembled WGS sequence"/>
</dbReference>
<keyword evidence="1" id="KW-0238">DNA-binding</keyword>
<protein>
    <submittedName>
        <fullName evidence="3">Transcriptional regulator, TetR family</fullName>
    </submittedName>
</protein>
<dbReference type="AlphaFoldDB" id="A0A1U6IXL1"/>
<dbReference type="InterPro" id="IPR009057">
    <property type="entry name" value="Homeodomain-like_sf"/>
</dbReference>
<gene>
    <name evidence="3" type="ORF">SAMN06295987_12119</name>
</gene>
<dbReference type="EMBL" id="FVZE01000021">
    <property type="protein sequence ID" value="SLK12746.1"/>
    <property type="molecule type" value="Genomic_DNA"/>
</dbReference>
<evidence type="ECO:0000313" key="4">
    <source>
        <dbReference type="Proteomes" id="UP000190989"/>
    </source>
</evidence>
<organism evidence="3 4">
    <name type="scientific">Novosphingobium mathurense</name>
    <dbReference type="NCBI Taxonomy" id="428990"/>
    <lineage>
        <taxon>Bacteria</taxon>
        <taxon>Pseudomonadati</taxon>
        <taxon>Pseudomonadota</taxon>
        <taxon>Alphaproteobacteria</taxon>
        <taxon>Sphingomonadales</taxon>
        <taxon>Sphingomonadaceae</taxon>
        <taxon>Novosphingobium</taxon>
    </lineage>
</organism>
<evidence type="ECO:0000259" key="2">
    <source>
        <dbReference type="Pfam" id="PF00440"/>
    </source>
</evidence>
<feature type="domain" description="HTH tetR-type" evidence="2">
    <location>
        <begin position="22"/>
        <end position="69"/>
    </location>
</feature>
<evidence type="ECO:0000313" key="3">
    <source>
        <dbReference type="EMBL" id="SLK12746.1"/>
    </source>
</evidence>
<dbReference type="RefSeq" id="WP_176168175.1">
    <property type="nucleotide sequence ID" value="NZ_FVZE01000021.1"/>
</dbReference>
<evidence type="ECO:0000256" key="1">
    <source>
        <dbReference type="ARBA" id="ARBA00023125"/>
    </source>
</evidence>
<dbReference type="Pfam" id="PF00440">
    <property type="entry name" value="TetR_N"/>
    <property type="match status" value="1"/>
</dbReference>
<dbReference type="InterPro" id="IPR001647">
    <property type="entry name" value="HTH_TetR"/>
</dbReference>
<accession>A0A1U6IXL1</accession>